<keyword evidence="3" id="KW-1185">Reference proteome</keyword>
<name>A0A9N9E958_9GLOM</name>
<dbReference type="OrthoDB" id="2419486at2759"/>
<feature type="non-terminal residue" evidence="2">
    <location>
        <position position="1"/>
    </location>
</feature>
<proteinExistence type="predicted"/>
<feature type="compositionally biased region" description="Polar residues" evidence="1">
    <location>
        <begin position="72"/>
        <end position="83"/>
    </location>
</feature>
<feature type="non-terminal residue" evidence="2">
    <location>
        <position position="127"/>
    </location>
</feature>
<evidence type="ECO:0000256" key="1">
    <source>
        <dbReference type="SAM" id="MobiDB-lite"/>
    </source>
</evidence>
<accession>A0A9N9E958</accession>
<comment type="caution">
    <text evidence="2">The sequence shown here is derived from an EMBL/GenBank/DDBJ whole genome shotgun (WGS) entry which is preliminary data.</text>
</comment>
<feature type="region of interest" description="Disordered" evidence="1">
    <location>
        <begin position="60"/>
        <end position="83"/>
    </location>
</feature>
<dbReference type="EMBL" id="CAJVPJ010006525">
    <property type="protein sequence ID" value="CAG8669318.1"/>
    <property type="molecule type" value="Genomic_DNA"/>
</dbReference>
<dbReference type="AlphaFoldDB" id="A0A9N9E958"/>
<gene>
    <name evidence="2" type="ORF">POCULU_LOCUS10876</name>
</gene>
<sequence length="127" mass="14446">TRSILQVLLDHDNELERSVTPFVKYIDKILTMKCTPVPISNLPRITDEELNNEIVELTNKARRLPESDPMEVTTQPLTQTNGQKETSWKLYDITGWKPCPIGCLPDGYIPSLELSVTTNENTDDMDN</sequence>
<evidence type="ECO:0000313" key="3">
    <source>
        <dbReference type="Proteomes" id="UP000789572"/>
    </source>
</evidence>
<organism evidence="2 3">
    <name type="scientific">Paraglomus occultum</name>
    <dbReference type="NCBI Taxonomy" id="144539"/>
    <lineage>
        <taxon>Eukaryota</taxon>
        <taxon>Fungi</taxon>
        <taxon>Fungi incertae sedis</taxon>
        <taxon>Mucoromycota</taxon>
        <taxon>Glomeromycotina</taxon>
        <taxon>Glomeromycetes</taxon>
        <taxon>Paraglomerales</taxon>
        <taxon>Paraglomeraceae</taxon>
        <taxon>Paraglomus</taxon>
    </lineage>
</organism>
<reference evidence="2" key="1">
    <citation type="submission" date="2021-06" db="EMBL/GenBank/DDBJ databases">
        <authorList>
            <person name="Kallberg Y."/>
            <person name="Tangrot J."/>
            <person name="Rosling A."/>
        </authorList>
    </citation>
    <scope>NUCLEOTIDE SEQUENCE</scope>
    <source>
        <strain evidence="2">IA702</strain>
    </source>
</reference>
<protein>
    <submittedName>
        <fullName evidence="2">1982_t:CDS:1</fullName>
    </submittedName>
</protein>
<dbReference type="Proteomes" id="UP000789572">
    <property type="component" value="Unassembled WGS sequence"/>
</dbReference>
<evidence type="ECO:0000313" key="2">
    <source>
        <dbReference type="EMBL" id="CAG8669318.1"/>
    </source>
</evidence>